<dbReference type="GO" id="GO:0016787">
    <property type="term" value="F:hydrolase activity"/>
    <property type="evidence" value="ECO:0007669"/>
    <property type="project" value="InterPro"/>
</dbReference>
<proteinExistence type="predicted"/>
<dbReference type="EMBL" id="BNJF01000001">
    <property type="protein sequence ID" value="GHO44251.1"/>
    <property type="molecule type" value="Genomic_DNA"/>
</dbReference>
<dbReference type="Pfam" id="PF00149">
    <property type="entry name" value="Metallophos"/>
    <property type="match status" value="1"/>
</dbReference>
<dbReference type="AlphaFoldDB" id="A0A8J3HYE9"/>
<dbReference type="PANTHER" id="PTHR30337">
    <property type="entry name" value="COMPONENT OF ATP-DEPENDENT DSDNA EXONUCLEASE"/>
    <property type="match status" value="1"/>
</dbReference>
<evidence type="ECO:0000256" key="1">
    <source>
        <dbReference type="SAM" id="MobiDB-lite"/>
    </source>
</evidence>
<feature type="region of interest" description="Disordered" evidence="1">
    <location>
        <begin position="1"/>
        <end position="22"/>
    </location>
</feature>
<sequence>MADKSTQKQPKQQESPELGSQHNDVVTLVLTADNHLGFSTFGQQPQRREERQQRLRRAFQQATDFAIVQGVDLFVQGGDLFDASNPDEQDRSFVAERLAQLKQAGVRTIALGGVHDTPLTEATPAPQMSFARLGALHYCSPIPKQGEPLPAEIIDVHGVRVGIAGIGVLAGQVGDPLANLRVSVNIEGAAVPILLLHAPIEGLVTGSSLLDTRACVSQESISNLSMFKYILAGYHHGHTRQRINQTELVVAGATQHVDFTSPKQEPGFVFMGIAADGIRWCNHISSLDALQCKRLIIQTSELWPEGSDGVDGDAPALSRTELILERLRPLCSEDTMLQVRLEGQISRRQYHELDLNQIRRYGEEHCFTLAIDDSLLTLLPEAEVYPVEGTERLSLFSEMRTLTDEWIAKTTDEQEKKALQYTKEELLQAMDEVKR</sequence>
<feature type="domain" description="Calcineurin-like phosphoesterase" evidence="2">
    <location>
        <begin position="28"/>
        <end position="159"/>
    </location>
</feature>
<reference evidence="3" key="1">
    <citation type="submission" date="2020-10" db="EMBL/GenBank/DDBJ databases">
        <title>Taxonomic study of unclassified bacteria belonging to the class Ktedonobacteria.</title>
        <authorList>
            <person name="Yabe S."/>
            <person name="Wang C.M."/>
            <person name="Zheng Y."/>
            <person name="Sakai Y."/>
            <person name="Cavaletti L."/>
            <person name="Monciardini P."/>
            <person name="Donadio S."/>
        </authorList>
    </citation>
    <scope>NUCLEOTIDE SEQUENCE</scope>
    <source>
        <strain evidence="3">SOSP1-1</strain>
    </source>
</reference>
<dbReference type="InterPro" id="IPR029052">
    <property type="entry name" value="Metallo-depent_PP-like"/>
</dbReference>
<dbReference type="InterPro" id="IPR004843">
    <property type="entry name" value="Calcineurin-like_PHP"/>
</dbReference>
<evidence type="ECO:0000313" key="4">
    <source>
        <dbReference type="Proteomes" id="UP000612362"/>
    </source>
</evidence>
<organism evidence="3 4">
    <name type="scientific">Ktedonospora formicarum</name>
    <dbReference type="NCBI Taxonomy" id="2778364"/>
    <lineage>
        <taxon>Bacteria</taxon>
        <taxon>Bacillati</taxon>
        <taxon>Chloroflexota</taxon>
        <taxon>Ktedonobacteria</taxon>
        <taxon>Ktedonobacterales</taxon>
        <taxon>Ktedonobacteraceae</taxon>
        <taxon>Ktedonospora</taxon>
    </lineage>
</organism>
<dbReference type="PANTHER" id="PTHR30337:SF0">
    <property type="entry name" value="NUCLEASE SBCCD SUBUNIT D"/>
    <property type="match status" value="1"/>
</dbReference>
<dbReference type="SUPFAM" id="SSF56300">
    <property type="entry name" value="Metallo-dependent phosphatases"/>
    <property type="match status" value="1"/>
</dbReference>
<name>A0A8J3HYE9_9CHLR</name>
<dbReference type="Proteomes" id="UP000612362">
    <property type="component" value="Unassembled WGS sequence"/>
</dbReference>
<dbReference type="Gene3D" id="3.60.21.10">
    <property type="match status" value="1"/>
</dbReference>
<feature type="compositionally biased region" description="Polar residues" evidence="1">
    <location>
        <begin position="7"/>
        <end position="22"/>
    </location>
</feature>
<protein>
    <submittedName>
        <fullName evidence="3">Nuclease</fullName>
    </submittedName>
</protein>
<accession>A0A8J3HYE9</accession>
<evidence type="ECO:0000259" key="2">
    <source>
        <dbReference type="Pfam" id="PF00149"/>
    </source>
</evidence>
<evidence type="ECO:0000313" key="3">
    <source>
        <dbReference type="EMBL" id="GHO44251.1"/>
    </source>
</evidence>
<dbReference type="InterPro" id="IPR050535">
    <property type="entry name" value="DNA_Repair-Maintenance_Comp"/>
</dbReference>
<gene>
    <name evidence="3" type="ORF">KSX_24140</name>
</gene>
<dbReference type="RefSeq" id="WP_220193660.1">
    <property type="nucleotide sequence ID" value="NZ_BNJF01000001.1"/>
</dbReference>
<comment type="caution">
    <text evidence="3">The sequence shown here is derived from an EMBL/GenBank/DDBJ whole genome shotgun (WGS) entry which is preliminary data.</text>
</comment>
<keyword evidence="4" id="KW-1185">Reference proteome</keyword>